<dbReference type="PANTHER" id="PTHR19211">
    <property type="entry name" value="ATP-BINDING TRANSPORT PROTEIN-RELATED"/>
    <property type="match status" value="1"/>
</dbReference>
<dbReference type="KEGG" id="cbae:COR50_00125"/>
<dbReference type="FunFam" id="3.40.50.300:FF:001320">
    <property type="entry name" value="Heme ABC transporter ATP-binding protein"/>
    <property type="match status" value="1"/>
</dbReference>
<evidence type="ECO:0000259" key="5">
    <source>
        <dbReference type="PROSITE" id="PS50893"/>
    </source>
</evidence>
<evidence type="ECO:0000256" key="2">
    <source>
        <dbReference type="ARBA" id="ARBA00022741"/>
    </source>
</evidence>
<protein>
    <submittedName>
        <fullName evidence="6">ABC transporter ATP-binding protein</fullName>
    </submittedName>
</protein>
<reference evidence="6 7" key="1">
    <citation type="submission" date="2017-10" db="EMBL/GenBank/DDBJ databases">
        <title>Paenichitinophaga pekingensis gen. nov., sp. nov., isolated from activated sludge.</title>
        <authorList>
            <person name="Jin D."/>
            <person name="Kong X."/>
            <person name="Deng Y."/>
            <person name="Bai Z."/>
        </authorList>
    </citation>
    <scope>NUCLEOTIDE SEQUENCE [LARGE SCALE GENOMIC DNA]</scope>
    <source>
        <strain evidence="6 7">13</strain>
    </source>
</reference>
<evidence type="ECO:0000313" key="6">
    <source>
        <dbReference type="EMBL" id="ATL49669.1"/>
    </source>
</evidence>
<accession>A0A291R066</accession>
<feature type="domain" description="ABC transporter" evidence="5">
    <location>
        <begin position="2"/>
        <end position="235"/>
    </location>
</feature>
<dbReference type="InterPro" id="IPR003593">
    <property type="entry name" value="AAA+_ATPase"/>
</dbReference>
<dbReference type="RefSeq" id="WP_098196036.1">
    <property type="nucleotide sequence ID" value="NZ_CP023777.1"/>
</dbReference>
<dbReference type="CDD" id="cd03221">
    <property type="entry name" value="ABCF_EF-3"/>
    <property type="match status" value="2"/>
</dbReference>
<sequence>MILLQNLSYIHPNKDLLFENLYLSVNQYGKAALIGNNGSGKSTLLKIIAGELQASGGTVKIDAKLYYIPQIFGQYDHQSIAEALGVDARLKALKEILSGNTEEEQFAALEDDWGIEERCREAMHHWKLDDFSLETAMSDLSGGQKTRVFLAGIMIHEPGIVLLDEPSNHLDLDARTILYDFIQNAKMTILLVSHDRKLLNLVEEIYELHEGEIVTYGGNYDHYIEQKNIAYNAMQQDVKNKEKALRKAKAVERETAERQQRLDARGKKKSEKAGVAKIMMNTLRNNAEKSTSKLKGIHEEKVQSIMQELKDSRESLAGNDSMKFDFDSSKLHKGKLLFSAKAVNFSYDNRENLWSKNLVFDINSGERIALVGKNGSGKTSLIKMVLGSLEPTAGTVYRADFQPVYIDQDYSLIQNHLTVYQQAQAFNQAKLQEHEIKIRLARFLFTQDAWDKPCRVLSGGERLRLALCCLGMRAEAPGMIVLDEPTNNLDIQNIEILTAAIKDYIGTLLIVSHDQSFLEEVKIGRTIDLNSFV</sequence>
<keyword evidence="7" id="KW-1185">Reference proteome</keyword>
<gene>
    <name evidence="6" type="ORF">COR50_00125</name>
</gene>
<dbReference type="Pfam" id="PF00005">
    <property type="entry name" value="ABC_tran"/>
    <property type="match status" value="2"/>
</dbReference>
<proteinExistence type="predicted"/>
<dbReference type="PANTHER" id="PTHR19211:SF6">
    <property type="entry name" value="BLL7188 PROTEIN"/>
    <property type="match status" value="1"/>
</dbReference>
<dbReference type="GO" id="GO:0016887">
    <property type="term" value="F:ATP hydrolysis activity"/>
    <property type="evidence" value="ECO:0007669"/>
    <property type="project" value="InterPro"/>
</dbReference>
<dbReference type="SMART" id="SM00382">
    <property type="entry name" value="AAA"/>
    <property type="match status" value="2"/>
</dbReference>
<name>A0A291R066_9BACT</name>
<evidence type="ECO:0000256" key="4">
    <source>
        <dbReference type="SAM" id="Coils"/>
    </source>
</evidence>
<dbReference type="InterPro" id="IPR027417">
    <property type="entry name" value="P-loop_NTPase"/>
</dbReference>
<dbReference type="OrthoDB" id="613473at2"/>
<dbReference type="InterPro" id="IPR003439">
    <property type="entry name" value="ABC_transporter-like_ATP-bd"/>
</dbReference>
<dbReference type="AlphaFoldDB" id="A0A291R066"/>
<evidence type="ECO:0000313" key="7">
    <source>
        <dbReference type="Proteomes" id="UP000220133"/>
    </source>
</evidence>
<evidence type="ECO:0000256" key="1">
    <source>
        <dbReference type="ARBA" id="ARBA00022737"/>
    </source>
</evidence>
<dbReference type="SUPFAM" id="SSF52540">
    <property type="entry name" value="P-loop containing nucleoside triphosphate hydrolases"/>
    <property type="match status" value="2"/>
</dbReference>
<dbReference type="PROSITE" id="PS00211">
    <property type="entry name" value="ABC_TRANSPORTER_1"/>
    <property type="match status" value="1"/>
</dbReference>
<organism evidence="6 7">
    <name type="scientific">Chitinophaga caeni</name>
    <dbReference type="NCBI Taxonomy" id="2029983"/>
    <lineage>
        <taxon>Bacteria</taxon>
        <taxon>Pseudomonadati</taxon>
        <taxon>Bacteroidota</taxon>
        <taxon>Chitinophagia</taxon>
        <taxon>Chitinophagales</taxon>
        <taxon>Chitinophagaceae</taxon>
        <taxon>Chitinophaga</taxon>
    </lineage>
</organism>
<evidence type="ECO:0000256" key="3">
    <source>
        <dbReference type="ARBA" id="ARBA00022840"/>
    </source>
</evidence>
<dbReference type="PROSITE" id="PS50893">
    <property type="entry name" value="ABC_TRANSPORTER_2"/>
    <property type="match status" value="2"/>
</dbReference>
<dbReference type="Gene3D" id="3.40.50.300">
    <property type="entry name" value="P-loop containing nucleotide triphosphate hydrolases"/>
    <property type="match status" value="2"/>
</dbReference>
<dbReference type="InterPro" id="IPR017871">
    <property type="entry name" value="ABC_transporter-like_CS"/>
</dbReference>
<keyword evidence="4" id="KW-0175">Coiled coil</keyword>
<feature type="domain" description="ABC transporter" evidence="5">
    <location>
        <begin position="340"/>
        <end position="533"/>
    </location>
</feature>
<dbReference type="InterPro" id="IPR050611">
    <property type="entry name" value="ABCF"/>
</dbReference>
<keyword evidence="2" id="KW-0547">Nucleotide-binding</keyword>
<dbReference type="Proteomes" id="UP000220133">
    <property type="component" value="Chromosome"/>
</dbReference>
<keyword evidence="3 6" id="KW-0067">ATP-binding</keyword>
<feature type="coiled-coil region" evidence="4">
    <location>
        <begin position="224"/>
        <end position="300"/>
    </location>
</feature>
<dbReference type="GO" id="GO:0005524">
    <property type="term" value="F:ATP binding"/>
    <property type="evidence" value="ECO:0007669"/>
    <property type="project" value="UniProtKB-KW"/>
</dbReference>
<keyword evidence="1" id="KW-0677">Repeat</keyword>
<dbReference type="EMBL" id="CP023777">
    <property type="protein sequence ID" value="ATL49669.1"/>
    <property type="molecule type" value="Genomic_DNA"/>
</dbReference>